<name>A0AAF0QRT1_SOLVR</name>
<keyword evidence="2" id="KW-1185">Reference proteome</keyword>
<dbReference type="EMBL" id="CP133615">
    <property type="protein sequence ID" value="WMV24844.1"/>
    <property type="molecule type" value="Genomic_DNA"/>
</dbReference>
<sequence>MSSYQFVFGKSCHFLVELEHKVMWALQKSNLDWGATSNQILNELNDVEELSEQRALEDIPTCIHPARGGQIRESLIEGSWSFELRGHYWWCLPD</sequence>
<proteinExistence type="predicted"/>
<accession>A0AAF0QRT1</accession>
<evidence type="ECO:0000313" key="2">
    <source>
        <dbReference type="Proteomes" id="UP001234989"/>
    </source>
</evidence>
<organism evidence="1 2">
    <name type="scientific">Solanum verrucosum</name>
    <dbReference type="NCBI Taxonomy" id="315347"/>
    <lineage>
        <taxon>Eukaryota</taxon>
        <taxon>Viridiplantae</taxon>
        <taxon>Streptophyta</taxon>
        <taxon>Embryophyta</taxon>
        <taxon>Tracheophyta</taxon>
        <taxon>Spermatophyta</taxon>
        <taxon>Magnoliopsida</taxon>
        <taxon>eudicotyledons</taxon>
        <taxon>Gunneridae</taxon>
        <taxon>Pentapetalae</taxon>
        <taxon>asterids</taxon>
        <taxon>lamiids</taxon>
        <taxon>Solanales</taxon>
        <taxon>Solanaceae</taxon>
        <taxon>Solanoideae</taxon>
        <taxon>Solaneae</taxon>
        <taxon>Solanum</taxon>
    </lineage>
</organism>
<evidence type="ECO:0000313" key="1">
    <source>
        <dbReference type="EMBL" id="WMV24844.1"/>
    </source>
</evidence>
<dbReference type="Proteomes" id="UP001234989">
    <property type="component" value="Chromosome 4"/>
</dbReference>
<reference evidence="1" key="1">
    <citation type="submission" date="2023-08" db="EMBL/GenBank/DDBJ databases">
        <title>A de novo genome assembly of Solanum verrucosum Schlechtendal, a Mexican diploid species geographically isolated from the other diploid A-genome species in potato relatives.</title>
        <authorList>
            <person name="Hosaka K."/>
        </authorList>
    </citation>
    <scope>NUCLEOTIDE SEQUENCE</scope>
    <source>
        <tissue evidence="1">Young leaves</tissue>
    </source>
</reference>
<gene>
    <name evidence="1" type="ORF">MTR67_018229</name>
</gene>
<dbReference type="AlphaFoldDB" id="A0AAF0QRT1"/>
<protein>
    <submittedName>
        <fullName evidence="1">Uncharacterized protein</fullName>
    </submittedName>
</protein>